<protein>
    <submittedName>
        <fullName evidence="2">Uncharacterized protein</fullName>
    </submittedName>
</protein>
<organism evidence="2 3">
    <name type="scientific">Pichia californica</name>
    <dbReference type="NCBI Taxonomy" id="460514"/>
    <lineage>
        <taxon>Eukaryota</taxon>
        <taxon>Fungi</taxon>
        <taxon>Dikarya</taxon>
        <taxon>Ascomycota</taxon>
        <taxon>Saccharomycotina</taxon>
        <taxon>Pichiomycetes</taxon>
        <taxon>Pichiales</taxon>
        <taxon>Pichiaceae</taxon>
        <taxon>Pichia</taxon>
    </lineage>
</organism>
<keyword evidence="3" id="KW-1185">Reference proteome</keyword>
<evidence type="ECO:0000256" key="1">
    <source>
        <dbReference type="SAM" id="Phobius"/>
    </source>
</evidence>
<keyword evidence="1" id="KW-0472">Membrane</keyword>
<dbReference type="EMBL" id="PUHW01000009">
    <property type="protein sequence ID" value="KAG0691052.1"/>
    <property type="molecule type" value="Genomic_DNA"/>
</dbReference>
<proteinExistence type="predicted"/>
<keyword evidence="1" id="KW-1133">Transmembrane helix</keyword>
<evidence type="ECO:0000313" key="3">
    <source>
        <dbReference type="Proteomes" id="UP000697127"/>
    </source>
</evidence>
<reference evidence="2" key="1">
    <citation type="submission" date="2020-11" db="EMBL/GenBank/DDBJ databases">
        <title>Kefir isolates.</title>
        <authorList>
            <person name="Marcisauskas S."/>
            <person name="Kim Y."/>
            <person name="Blasche S."/>
        </authorList>
    </citation>
    <scope>NUCLEOTIDE SEQUENCE</scope>
    <source>
        <strain evidence="2">Olga-1</strain>
    </source>
</reference>
<evidence type="ECO:0000313" key="2">
    <source>
        <dbReference type="EMBL" id="KAG0691052.1"/>
    </source>
</evidence>
<feature type="transmembrane region" description="Helical" evidence="1">
    <location>
        <begin position="79"/>
        <end position="99"/>
    </location>
</feature>
<keyword evidence="1" id="KW-0812">Transmembrane</keyword>
<dbReference type="Proteomes" id="UP000697127">
    <property type="component" value="Unassembled WGS sequence"/>
</dbReference>
<feature type="non-terminal residue" evidence="2">
    <location>
        <position position="1"/>
    </location>
</feature>
<sequence>MIISDNENDYSFWKREDSLMTESLQSSTSTLTSLPTVSASKSSISSSSTSTSVDEILDSHDTTNTTSIPKLTSAQVGGIAGGLSGFVFILLLVGAYFLFRKYRHHLLLDYEEGIGEEMKELTGFTDYDDDDDDNLEADNNDSAFNGNVTDRTSQYPGGLHHADKRMSQTSLSTVTNSVLTKASNVLNIVYIPGVTSSRPHAPANKRNSRRPINSVYSRGMSVYSKETYFSDLENASIHGGNVAMRAANPTLVDINKDDYNFDEQDEEDYPININLRLPALPGRRLSD</sequence>
<dbReference type="AlphaFoldDB" id="A0A9P7BFW6"/>
<gene>
    <name evidence="2" type="ORF">C6P40_005278</name>
</gene>
<comment type="caution">
    <text evidence="2">The sequence shown here is derived from an EMBL/GenBank/DDBJ whole genome shotgun (WGS) entry which is preliminary data.</text>
</comment>
<name>A0A9P7BFW6_9ASCO</name>
<accession>A0A9P7BFW6</accession>